<proteinExistence type="predicted"/>
<comment type="caution">
    <text evidence="1">The sequence shown here is derived from an EMBL/GenBank/DDBJ whole genome shotgun (WGS) entry which is preliminary data.</text>
</comment>
<sequence length="115" mass="12378">MRSDGLLHAPLGLWINSASLNDLIVVSSNLGPRGFPLKLPSGGSQDSASHALSSLGDSCPDLLETGSHSCSFLNLVRREERRFQSGAGRYAAVLEAISAASRQRMSMNLRPYQFC</sequence>
<organism evidence="1 2">
    <name type="scientific">Araneus ventricosus</name>
    <name type="common">Orbweaver spider</name>
    <name type="synonym">Epeira ventricosa</name>
    <dbReference type="NCBI Taxonomy" id="182803"/>
    <lineage>
        <taxon>Eukaryota</taxon>
        <taxon>Metazoa</taxon>
        <taxon>Ecdysozoa</taxon>
        <taxon>Arthropoda</taxon>
        <taxon>Chelicerata</taxon>
        <taxon>Arachnida</taxon>
        <taxon>Araneae</taxon>
        <taxon>Araneomorphae</taxon>
        <taxon>Entelegynae</taxon>
        <taxon>Araneoidea</taxon>
        <taxon>Araneidae</taxon>
        <taxon>Araneus</taxon>
    </lineage>
</organism>
<evidence type="ECO:0000313" key="1">
    <source>
        <dbReference type="EMBL" id="GBO37564.1"/>
    </source>
</evidence>
<reference evidence="1 2" key="1">
    <citation type="journal article" date="2019" name="Sci. Rep.">
        <title>Orb-weaving spider Araneus ventricosus genome elucidates the spidroin gene catalogue.</title>
        <authorList>
            <person name="Kono N."/>
            <person name="Nakamura H."/>
            <person name="Ohtoshi R."/>
            <person name="Moran D.A.P."/>
            <person name="Shinohara A."/>
            <person name="Yoshida Y."/>
            <person name="Fujiwara M."/>
            <person name="Mori M."/>
            <person name="Tomita M."/>
            <person name="Arakawa K."/>
        </authorList>
    </citation>
    <scope>NUCLEOTIDE SEQUENCE [LARGE SCALE GENOMIC DNA]</scope>
</reference>
<dbReference type="Proteomes" id="UP000499080">
    <property type="component" value="Unassembled WGS sequence"/>
</dbReference>
<dbReference type="AlphaFoldDB" id="A0A4Y2WLS7"/>
<protein>
    <submittedName>
        <fullName evidence="1">Uncharacterized protein</fullName>
    </submittedName>
</protein>
<keyword evidence="2" id="KW-1185">Reference proteome</keyword>
<dbReference type="EMBL" id="BGPR01062055">
    <property type="protein sequence ID" value="GBO37564.1"/>
    <property type="molecule type" value="Genomic_DNA"/>
</dbReference>
<name>A0A4Y2WLS7_ARAVE</name>
<accession>A0A4Y2WLS7</accession>
<evidence type="ECO:0000313" key="2">
    <source>
        <dbReference type="Proteomes" id="UP000499080"/>
    </source>
</evidence>
<gene>
    <name evidence="1" type="ORF">AVEN_128863_1</name>
</gene>